<feature type="transmembrane region" description="Helical" evidence="8">
    <location>
        <begin position="209"/>
        <end position="230"/>
    </location>
</feature>
<dbReference type="GO" id="GO:0016020">
    <property type="term" value="C:membrane"/>
    <property type="evidence" value="ECO:0007669"/>
    <property type="project" value="UniProtKB-SubCell"/>
</dbReference>
<dbReference type="InterPro" id="IPR005828">
    <property type="entry name" value="MFS_sugar_transport-like"/>
</dbReference>
<evidence type="ECO:0000256" key="8">
    <source>
        <dbReference type="SAM" id="Phobius"/>
    </source>
</evidence>
<dbReference type="Pfam" id="PF00083">
    <property type="entry name" value="Sugar_tr"/>
    <property type="match status" value="1"/>
</dbReference>
<gene>
    <name evidence="10" type="ORF">W97_02822</name>
</gene>
<evidence type="ECO:0000256" key="6">
    <source>
        <dbReference type="ARBA" id="ARBA00023136"/>
    </source>
</evidence>
<dbReference type="InterPro" id="IPR036259">
    <property type="entry name" value="MFS_trans_sf"/>
</dbReference>
<dbReference type="InterPro" id="IPR003663">
    <property type="entry name" value="Sugar/inositol_transpt"/>
</dbReference>
<organism evidence="10 11">
    <name type="scientific">Coniosporium apollinis (strain CBS 100218)</name>
    <name type="common">Rock-inhabiting black yeast</name>
    <dbReference type="NCBI Taxonomy" id="1168221"/>
    <lineage>
        <taxon>Eukaryota</taxon>
        <taxon>Fungi</taxon>
        <taxon>Dikarya</taxon>
        <taxon>Ascomycota</taxon>
        <taxon>Pezizomycotina</taxon>
        <taxon>Dothideomycetes</taxon>
        <taxon>Dothideomycetes incertae sedis</taxon>
        <taxon>Coniosporium</taxon>
    </lineage>
</organism>
<dbReference type="AlphaFoldDB" id="R7YP73"/>
<feature type="transmembrane region" description="Helical" evidence="8">
    <location>
        <begin position="366"/>
        <end position="389"/>
    </location>
</feature>
<sequence>MENEKDLKTPTSDSSVGHVEFVVGHPDFDESAVSWYKQPMLRRLYFMMPLLFLGSTTLGYDGSLLNGLQTMPSWQDFFHHPTGALLGIYGAIPGFGGLAVLPFAPYIADYFGRRNGTALGCVIIIMGALLQSFPPASNPKAMYLAGRFFIGFGSNISNGTCPLLITEIAHPRHRGKLTTLYNTLWYLGAIIAAWVSYGTLTGYSGNMAWRLPTGLQCLMPGIQLLTLYFFPESPRYLISRGREAQAKAILIKYHGNRNENDSFVNWEFAEIRDTLRLEREAAAKNGWAEMVRTPGNRKRCILIILTAIFSQCSGNGLVSYYLSSILKTIGITDPKQQALINGGLTIWSWLVSLCFAFTVDKIGRRVLFLGAGVGMLISFTIWTACSAVYEKSGSSAAGYTVLAMIFLFYGVAGLAWPGLTVSYTVEILPYQIRAKGLTLCFCFTALSGVFNQYVNPIGIENLRWKFYFFYIAILVIECLVIYFYFVETRGPTLEEIAQLFDGDYAAIAAAMPVSRNALVADVEKELERRASVYNATTHSITK</sequence>
<dbReference type="RefSeq" id="XP_007778911.1">
    <property type="nucleotide sequence ID" value="XM_007780721.1"/>
</dbReference>
<evidence type="ECO:0000256" key="7">
    <source>
        <dbReference type="RuleBase" id="RU003346"/>
    </source>
</evidence>
<evidence type="ECO:0000313" key="10">
    <source>
        <dbReference type="EMBL" id="EON63594.1"/>
    </source>
</evidence>
<dbReference type="GeneID" id="19900133"/>
<feature type="transmembrane region" description="Helical" evidence="8">
    <location>
        <begin position="300"/>
        <end position="318"/>
    </location>
</feature>
<dbReference type="EMBL" id="JH767564">
    <property type="protein sequence ID" value="EON63594.1"/>
    <property type="molecule type" value="Genomic_DNA"/>
</dbReference>
<evidence type="ECO:0000259" key="9">
    <source>
        <dbReference type="PROSITE" id="PS50850"/>
    </source>
</evidence>
<feature type="transmembrane region" description="Helical" evidence="8">
    <location>
        <begin position="177"/>
        <end position="197"/>
    </location>
</feature>
<dbReference type="OrthoDB" id="6133115at2759"/>
<evidence type="ECO:0000256" key="3">
    <source>
        <dbReference type="ARBA" id="ARBA00022448"/>
    </source>
</evidence>
<dbReference type="OMA" id="VYNTLWY"/>
<evidence type="ECO:0000256" key="1">
    <source>
        <dbReference type="ARBA" id="ARBA00004141"/>
    </source>
</evidence>
<feature type="transmembrane region" description="Helical" evidence="8">
    <location>
        <begin position="116"/>
        <end position="133"/>
    </location>
</feature>
<feature type="domain" description="Major facilitator superfamily (MFS) profile" evidence="9">
    <location>
        <begin position="47"/>
        <end position="489"/>
    </location>
</feature>
<dbReference type="PANTHER" id="PTHR48022">
    <property type="entry name" value="PLASTIDIC GLUCOSE TRANSPORTER 4"/>
    <property type="match status" value="1"/>
</dbReference>
<dbReference type="eggNOG" id="KOG0254">
    <property type="taxonomic scope" value="Eukaryota"/>
</dbReference>
<keyword evidence="6 8" id="KW-0472">Membrane</keyword>
<dbReference type="GO" id="GO:0005351">
    <property type="term" value="F:carbohydrate:proton symporter activity"/>
    <property type="evidence" value="ECO:0007669"/>
    <property type="project" value="TreeGrafter"/>
</dbReference>
<evidence type="ECO:0000313" key="11">
    <source>
        <dbReference type="Proteomes" id="UP000016924"/>
    </source>
</evidence>
<name>R7YP73_CONA1</name>
<feature type="transmembrane region" description="Helical" evidence="8">
    <location>
        <begin position="145"/>
        <end position="165"/>
    </location>
</feature>
<dbReference type="InterPro" id="IPR050360">
    <property type="entry name" value="MFS_Sugar_Transporters"/>
</dbReference>
<dbReference type="PANTHER" id="PTHR48022:SF64">
    <property type="entry name" value="MAJOR FACILITATOR SUPERFAMILY (MFS) PROFILE DOMAIN-CONTAINING PROTEIN"/>
    <property type="match status" value="1"/>
</dbReference>
<dbReference type="FunFam" id="1.20.1250.20:FF:000117">
    <property type="entry name" value="MFS hexose transporter"/>
    <property type="match status" value="1"/>
</dbReference>
<comment type="subcellular location">
    <subcellularLocation>
        <location evidence="1">Membrane</location>
        <topology evidence="1">Multi-pass membrane protein</topology>
    </subcellularLocation>
</comment>
<keyword evidence="4 8" id="KW-0812">Transmembrane</keyword>
<dbReference type="STRING" id="1168221.R7YP73"/>
<protein>
    <recommendedName>
        <fullName evidence="9">Major facilitator superfamily (MFS) profile domain-containing protein</fullName>
    </recommendedName>
</protein>
<dbReference type="NCBIfam" id="TIGR00879">
    <property type="entry name" value="SP"/>
    <property type="match status" value="1"/>
</dbReference>
<evidence type="ECO:0000256" key="5">
    <source>
        <dbReference type="ARBA" id="ARBA00022989"/>
    </source>
</evidence>
<evidence type="ECO:0000256" key="2">
    <source>
        <dbReference type="ARBA" id="ARBA00010992"/>
    </source>
</evidence>
<dbReference type="SUPFAM" id="SSF103473">
    <property type="entry name" value="MFS general substrate transporter"/>
    <property type="match status" value="1"/>
</dbReference>
<feature type="transmembrane region" description="Helical" evidence="8">
    <location>
        <begin position="44"/>
        <end position="63"/>
    </location>
</feature>
<dbReference type="Gene3D" id="1.20.1250.20">
    <property type="entry name" value="MFS general substrate transporter like domains"/>
    <property type="match status" value="1"/>
</dbReference>
<dbReference type="Proteomes" id="UP000016924">
    <property type="component" value="Unassembled WGS sequence"/>
</dbReference>
<feature type="transmembrane region" description="Helical" evidence="8">
    <location>
        <begin position="437"/>
        <end position="454"/>
    </location>
</feature>
<keyword evidence="3 7" id="KW-0813">Transport</keyword>
<feature type="transmembrane region" description="Helical" evidence="8">
    <location>
        <begin position="401"/>
        <end position="425"/>
    </location>
</feature>
<feature type="transmembrane region" description="Helical" evidence="8">
    <location>
        <begin position="83"/>
        <end position="104"/>
    </location>
</feature>
<dbReference type="HOGENOM" id="CLU_001265_30_13_1"/>
<comment type="similarity">
    <text evidence="2 7">Belongs to the major facilitator superfamily. Sugar transporter (TC 2.A.1.1) family.</text>
</comment>
<proteinExistence type="inferred from homology"/>
<dbReference type="InterPro" id="IPR020846">
    <property type="entry name" value="MFS_dom"/>
</dbReference>
<feature type="transmembrane region" description="Helical" evidence="8">
    <location>
        <begin position="466"/>
        <end position="485"/>
    </location>
</feature>
<keyword evidence="5 8" id="KW-1133">Transmembrane helix</keyword>
<keyword evidence="11" id="KW-1185">Reference proteome</keyword>
<evidence type="ECO:0000256" key="4">
    <source>
        <dbReference type="ARBA" id="ARBA00022692"/>
    </source>
</evidence>
<dbReference type="PROSITE" id="PS50850">
    <property type="entry name" value="MFS"/>
    <property type="match status" value="1"/>
</dbReference>
<dbReference type="PRINTS" id="PR00171">
    <property type="entry name" value="SUGRTRNSPORT"/>
</dbReference>
<feature type="transmembrane region" description="Helical" evidence="8">
    <location>
        <begin position="338"/>
        <end position="359"/>
    </location>
</feature>
<accession>R7YP73</accession>
<reference evidence="11" key="1">
    <citation type="submission" date="2012-06" db="EMBL/GenBank/DDBJ databases">
        <title>The genome sequence of Coniosporium apollinis CBS 100218.</title>
        <authorList>
            <consortium name="The Broad Institute Genome Sequencing Platform"/>
            <person name="Cuomo C."/>
            <person name="Gorbushina A."/>
            <person name="Noack S."/>
            <person name="Walker B."/>
            <person name="Young S.K."/>
            <person name="Zeng Q."/>
            <person name="Gargeya S."/>
            <person name="Fitzgerald M."/>
            <person name="Haas B."/>
            <person name="Abouelleil A."/>
            <person name="Alvarado L."/>
            <person name="Arachchi H.M."/>
            <person name="Berlin A.M."/>
            <person name="Chapman S.B."/>
            <person name="Goldberg J."/>
            <person name="Griggs A."/>
            <person name="Gujja S."/>
            <person name="Hansen M."/>
            <person name="Howarth C."/>
            <person name="Imamovic A."/>
            <person name="Larimer J."/>
            <person name="McCowan C."/>
            <person name="Montmayeur A."/>
            <person name="Murphy C."/>
            <person name="Neiman D."/>
            <person name="Pearson M."/>
            <person name="Priest M."/>
            <person name="Roberts A."/>
            <person name="Saif S."/>
            <person name="Shea T."/>
            <person name="Sisk P."/>
            <person name="Sykes S."/>
            <person name="Wortman J."/>
            <person name="Nusbaum C."/>
            <person name="Birren B."/>
        </authorList>
    </citation>
    <scope>NUCLEOTIDE SEQUENCE [LARGE SCALE GENOMIC DNA]</scope>
    <source>
        <strain evidence="11">CBS 100218</strain>
    </source>
</reference>